<sequence length="152" mass="17438">MNDAQDELKSDAAAGEPKPETAPFDFAAYPANSVFHERREGKERRGTFRSRGRFDGPDTPRPPKTIERRERKERRKRIDPTTFEKQYTDDEMEFMNAMQRFKELSGKSFPTYAEVIKVAVGLGYRKIVDDAAPPVFDEDASLLLFTKAEQDA</sequence>
<feature type="compositionally biased region" description="Basic and acidic residues" evidence="1">
    <location>
        <begin position="1"/>
        <end position="10"/>
    </location>
</feature>
<proteinExistence type="predicted"/>
<feature type="compositionally biased region" description="Basic and acidic residues" evidence="1">
    <location>
        <begin position="35"/>
        <end position="58"/>
    </location>
</feature>
<reference evidence="2 3" key="1">
    <citation type="submission" date="2023-03" db="EMBL/GenBank/DDBJ databases">
        <title>Paludisphaera mucosa sp. nov. a novel planctomycete from northern fen.</title>
        <authorList>
            <person name="Ivanova A."/>
        </authorList>
    </citation>
    <scope>NUCLEOTIDE SEQUENCE [LARGE SCALE GENOMIC DNA]</scope>
    <source>
        <strain evidence="2 3">Pla2</strain>
    </source>
</reference>
<evidence type="ECO:0000313" key="2">
    <source>
        <dbReference type="EMBL" id="MDG3006545.1"/>
    </source>
</evidence>
<gene>
    <name evidence="2" type="ORF">PZE19_22470</name>
</gene>
<dbReference type="RefSeq" id="WP_277862841.1">
    <property type="nucleotide sequence ID" value="NZ_JARRAG010000002.1"/>
</dbReference>
<protein>
    <submittedName>
        <fullName evidence="2">Uncharacterized protein</fullName>
    </submittedName>
</protein>
<name>A0ABT6FG48_9BACT</name>
<evidence type="ECO:0000313" key="3">
    <source>
        <dbReference type="Proteomes" id="UP001216907"/>
    </source>
</evidence>
<keyword evidence="3" id="KW-1185">Reference proteome</keyword>
<accession>A0ABT6FG48</accession>
<evidence type="ECO:0000256" key="1">
    <source>
        <dbReference type="SAM" id="MobiDB-lite"/>
    </source>
</evidence>
<comment type="caution">
    <text evidence="2">The sequence shown here is derived from an EMBL/GenBank/DDBJ whole genome shotgun (WGS) entry which is preliminary data.</text>
</comment>
<dbReference type="EMBL" id="JARRAG010000002">
    <property type="protein sequence ID" value="MDG3006545.1"/>
    <property type="molecule type" value="Genomic_DNA"/>
</dbReference>
<feature type="region of interest" description="Disordered" evidence="1">
    <location>
        <begin position="1"/>
        <end position="80"/>
    </location>
</feature>
<dbReference type="Proteomes" id="UP001216907">
    <property type="component" value="Unassembled WGS sequence"/>
</dbReference>
<organism evidence="2 3">
    <name type="scientific">Paludisphaera mucosa</name>
    <dbReference type="NCBI Taxonomy" id="3030827"/>
    <lineage>
        <taxon>Bacteria</taxon>
        <taxon>Pseudomonadati</taxon>
        <taxon>Planctomycetota</taxon>
        <taxon>Planctomycetia</taxon>
        <taxon>Isosphaerales</taxon>
        <taxon>Isosphaeraceae</taxon>
        <taxon>Paludisphaera</taxon>
    </lineage>
</organism>